<feature type="compositionally biased region" description="Low complexity" evidence="1">
    <location>
        <begin position="36"/>
        <end position="49"/>
    </location>
</feature>
<feature type="region of interest" description="Disordered" evidence="1">
    <location>
        <begin position="1"/>
        <end position="55"/>
    </location>
</feature>
<feature type="compositionally biased region" description="Basic residues" evidence="1">
    <location>
        <begin position="21"/>
        <end position="35"/>
    </location>
</feature>
<dbReference type="Proteomes" id="UP000035213">
    <property type="component" value="Chromosome"/>
</dbReference>
<feature type="compositionally biased region" description="Low complexity" evidence="1">
    <location>
        <begin position="1"/>
        <end position="15"/>
    </location>
</feature>
<organism evidence="2 3">
    <name type="scientific">Chryseobacterium gallinarum</name>
    <dbReference type="NCBI Taxonomy" id="1324352"/>
    <lineage>
        <taxon>Bacteria</taxon>
        <taxon>Pseudomonadati</taxon>
        <taxon>Bacteroidota</taxon>
        <taxon>Flavobacteriia</taxon>
        <taxon>Flavobacteriales</taxon>
        <taxon>Weeksellaceae</taxon>
        <taxon>Chryseobacterium group</taxon>
        <taxon>Chryseobacterium</taxon>
    </lineage>
</organism>
<accession>A0A0G3LZS6</accession>
<dbReference type="KEGG" id="cgn:OK18_07225"/>
<sequence>MPATFSATTNTNASAREFASKKPKKTKSKKSRKSKSTSSRYSRSYSQSSGGCTYNGHQLYVGQRGGCYYYSGSSKQYVDRSYCSGCN</sequence>
<gene>
    <name evidence="2" type="ORF">OK18_07225</name>
</gene>
<evidence type="ECO:0000313" key="2">
    <source>
        <dbReference type="EMBL" id="AKK72446.1"/>
    </source>
</evidence>
<evidence type="ECO:0000256" key="1">
    <source>
        <dbReference type="SAM" id="MobiDB-lite"/>
    </source>
</evidence>
<dbReference type="AlphaFoldDB" id="A0A0G3LZS6"/>
<evidence type="ECO:0000313" key="3">
    <source>
        <dbReference type="Proteomes" id="UP000035213"/>
    </source>
</evidence>
<reference evidence="2 3" key="1">
    <citation type="submission" date="2014-11" db="EMBL/GenBank/DDBJ databases">
        <authorList>
            <person name="Park G.-S."/>
            <person name="Hong S.-J."/>
            <person name="Jung B.K."/>
            <person name="Khan A.R."/>
            <person name="Kwak Y."/>
            <person name="Shin J.-H."/>
        </authorList>
    </citation>
    <scope>NUCLEOTIDE SEQUENCE [LARGE SCALE GENOMIC DNA]</scope>
    <source>
        <strain evidence="2 3">DSM 27622</strain>
    </source>
</reference>
<protein>
    <recommendedName>
        <fullName evidence="4">PBCV-specific basic adaptor domain-containing protein</fullName>
    </recommendedName>
</protein>
<evidence type="ECO:0008006" key="4">
    <source>
        <dbReference type="Google" id="ProtNLM"/>
    </source>
</evidence>
<proteinExistence type="predicted"/>
<dbReference type="EMBL" id="CP009928">
    <property type="protein sequence ID" value="AKK72446.1"/>
    <property type="molecule type" value="Genomic_DNA"/>
</dbReference>
<dbReference type="PATRIC" id="fig|1324352.5.peg.1525"/>
<name>A0A0G3LZS6_CHRGL</name>